<organism evidence="1">
    <name type="scientific">Culex pipiens</name>
    <name type="common">House mosquito</name>
    <dbReference type="NCBI Taxonomy" id="7175"/>
    <lineage>
        <taxon>Eukaryota</taxon>
        <taxon>Metazoa</taxon>
        <taxon>Ecdysozoa</taxon>
        <taxon>Arthropoda</taxon>
        <taxon>Hexapoda</taxon>
        <taxon>Insecta</taxon>
        <taxon>Pterygota</taxon>
        <taxon>Neoptera</taxon>
        <taxon>Endopterygota</taxon>
        <taxon>Diptera</taxon>
        <taxon>Nematocera</taxon>
        <taxon>Culicoidea</taxon>
        <taxon>Culicidae</taxon>
        <taxon>Culicinae</taxon>
        <taxon>Culicini</taxon>
        <taxon>Culex</taxon>
        <taxon>Culex</taxon>
    </lineage>
</organism>
<accession>A0A8D8A4V0</accession>
<dbReference type="EMBL" id="HBUE01013070">
    <property type="protein sequence ID" value="CAG6449365.1"/>
    <property type="molecule type" value="Transcribed_RNA"/>
</dbReference>
<reference evidence="1" key="1">
    <citation type="submission" date="2021-05" db="EMBL/GenBank/DDBJ databases">
        <authorList>
            <person name="Alioto T."/>
            <person name="Alioto T."/>
            <person name="Gomez Garrido J."/>
        </authorList>
    </citation>
    <scope>NUCLEOTIDE SEQUENCE</scope>
</reference>
<proteinExistence type="predicted"/>
<sequence length="158" mass="18765">MAAMIMEAVAMRTRARPVRSVRITLRMRTRRRIRLRRAVRCRRRCRIRRRRTTRVRWGRTPDRWKRTAAGTKRISVLSQCHAPVAKLPLVLQPRSPQLLPTLLLLLQTVILKFHLVNSKFSKDLRRRRWPFRPAIAWSVRQRPKTSNNCASEKCPDSP</sequence>
<protein>
    <submittedName>
        <fullName evidence="1">(northern house mosquito) hypothetical protein</fullName>
    </submittedName>
</protein>
<name>A0A8D8A4V0_CULPI</name>
<dbReference type="AlphaFoldDB" id="A0A8D8A4V0"/>
<evidence type="ECO:0000313" key="1">
    <source>
        <dbReference type="EMBL" id="CAG6449365.1"/>
    </source>
</evidence>